<accession>A0A4Q9Q599</accession>
<feature type="domain" description="DUF6534" evidence="2">
    <location>
        <begin position="5"/>
        <end position="41"/>
    </location>
</feature>
<protein>
    <recommendedName>
        <fullName evidence="2">DUF6534 domain-containing protein</fullName>
    </recommendedName>
</protein>
<evidence type="ECO:0000259" key="2">
    <source>
        <dbReference type="Pfam" id="PF20152"/>
    </source>
</evidence>
<name>A0A4Q9Q599_9APHY</name>
<evidence type="ECO:0000313" key="3">
    <source>
        <dbReference type="EMBL" id="TBU61794.1"/>
    </source>
</evidence>
<evidence type="ECO:0000256" key="1">
    <source>
        <dbReference type="SAM" id="MobiDB-lite"/>
    </source>
</evidence>
<sequence>MDVAILICFIAMPNNLVYLALYNTINNLYANSLLAMINAREALSRIPVGVRTSITLSDLRFAEASTSQDQDGRTSVSLRRIEDPSYKPPLTMRMPDGEADEV</sequence>
<reference evidence="3 4" key="1">
    <citation type="submission" date="2019-01" db="EMBL/GenBank/DDBJ databases">
        <title>Draft genome sequences of three monokaryotic isolates of the white-rot basidiomycete fungus Dichomitus squalens.</title>
        <authorList>
            <consortium name="DOE Joint Genome Institute"/>
            <person name="Lopez S.C."/>
            <person name="Andreopoulos B."/>
            <person name="Pangilinan J."/>
            <person name="Lipzen A."/>
            <person name="Riley R."/>
            <person name="Ahrendt S."/>
            <person name="Ng V."/>
            <person name="Barry K."/>
            <person name="Daum C."/>
            <person name="Grigoriev I.V."/>
            <person name="Hilden K.S."/>
            <person name="Makela M.R."/>
            <person name="de Vries R.P."/>
        </authorList>
    </citation>
    <scope>NUCLEOTIDE SEQUENCE [LARGE SCALE GENOMIC DNA]</scope>
    <source>
        <strain evidence="3 4">CBS 464.89</strain>
    </source>
</reference>
<keyword evidence="4" id="KW-1185">Reference proteome</keyword>
<dbReference type="EMBL" id="ML145096">
    <property type="protein sequence ID" value="TBU61794.1"/>
    <property type="molecule type" value="Genomic_DNA"/>
</dbReference>
<feature type="compositionally biased region" description="Polar residues" evidence="1">
    <location>
        <begin position="64"/>
        <end position="77"/>
    </location>
</feature>
<gene>
    <name evidence="3" type="ORF">BD310DRAFT_146358</name>
</gene>
<dbReference type="Pfam" id="PF20152">
    <property type="entry name" value="DUF6534"/>
    <property type="match status" value="1"/>
</dbReference>
<proteinExistence type="predicted"/>
<dbReference type="AlphaFoldDB" id="A0A4Q9Q599"/>
<dbReference type="InterPro" id="IPR045339">
    <property type="entry name" value="DUF6534"/>
</dbReference>
<dbReference type="Proteomes" id="UP000292082">
    <property type="component" value="Unassembled WGS sequence"/>
</dbReference>
<organism evidence="3 4">
    <name type="scientific">Dichomitus squalens</name>
    <dbReference type="NCBI Taxonomy" id="114155"/>
    <lineage>
        <taxon>Eukaryota</taxon>
        <taxon>Fungi</taxon>
        <taxon>Dikarya</taxon>
        <taxon>Basidiomycota</taxon>
        <taxon>Agaricomycotina</taxon>
        <taxon>Agaricomycetes</taxon>
        <taxon>Polyporales</taxon>
        <taxon>Polyporaceae</taxon>
        <taxon>Dichomitus</taxon>
    </lineage>
</organism>
<feature type="region of interest" description="Disordered" evidence="1">
    <location>
        <begin position="63"/>
        <end position="102"/>
    </location>
</feature>
<evidence type="ECO:0000313" key="4">
    <source>
        <dbReference type="Proteomes" id="UP000292082"/>
    </source>
</evidence>